<reference evidence="3 4" key="1">
    <citation type="submission" date="2020-03" db="EMBL/GenBank/DDBJ databases">
        <title>Soil Listeria distribution.</title>
        <authorList>
            <person name="Liao J."/>
            <person name="Wiedmann M."/>
        </authorList>
    </citation>
    <scope>NUCLEOTIDE SEQUENCE [LARGE SCALE GENOMIC DNA]</scope>
    <source>
        <strain evidence="3 4">FSL L7-1829</strain>
    </source>
</reference>
<evidence type="ECO:0000313" key="4">
    <source>
        <dbReference type="Proteomes" id="UP000522007"/>
    </source>
</evidence>
<dbReference type="Gene3D" id="3.30.420.40">
    <property type="match status" value="2"/>
</dbReference>
<accession>A0A7X0W3Y5</accession>
<proteinExistence type="predicted"/>
<dbReference type="PANTHER" id="PTHR11735">
    <property type="entry name" value="TRNA N6-ADENOSINE THREONYLCARBAMOYLTRANSFERASE"/>
    <property type="match status" value="1"/>
</dbReference>
<dbReference type="EMBL" id="JAAROP010000001">
    <property type="protein sequence ID" value="MBC1321403.1"/>
    <property type="molecule type" value="Genomic_DNA"/>
</dbReference>
<evidence type="ECO:0000313" key="2">
    <source>
        <dbReference type="EMBL" id="MBC1321403.1"/>
    </source>
</evidence>
<name>A0A7X0W3Y5_LISWE</name>
<dbReference type="InterPro" id="IPR000905">
    <property type="entry name" value="Gcp-like_dom"/>
</dbReference>
<dbReference type="CDD" id="cd24032">
    <property type="entry name" value="ASKHA_NBD_TsaB"/>
    <property type="match status" value="1"/>
</dbReference>
<feature type="domain" description="Gcp-like" evidence="1">
    <location>
        <begin position="28"/>
        <end position="225"/>
    </location>
</feature>
<dbReference type="Proteomes" id="UP000522007">
    <property type="component" value="Unassembled WGS sequence"/>
</dbReference>
<dbReference type="SUPFAM" id="SSF53067">
    <property type="entry name" value="Actin-like ATPase domain"/>
    <property type="match status" value="2"/>
</dbReference>
<dbReference type="Pfam" id="PF00814">
    <property type="entry name" value="TsaD"/>
    <property type="match status" value="1"/>
</dbReference>
<dbReference type="GO" id="GO:0016740">
    <property type="term" value="F:transferase activity"/>
    <property type="evidence" value="ECO:0007669"/>
    <property type="project" value="UniProtKB-KW"/>
</dbReference>
<sequence length="232" mass="25317">MILGMDTSSDTMTIALFHEGVVLGEYTTNLKKNHSVRLLKAIASLMEECGVKPTDLEKIAVAKGPGSYTGLRIGVTVAKTMAWDAKIPIVGVSSLALLAENGLYFSGKVVALMDARRGNVYAGVYQANSNYDKMENIVADSHIALTDLLEPFKESKEAILFIGTLTEQICDTVRETIGERAIFARADTTYSQASTLVKLAEKLDGELADNFVPDYLKLAEAESKWLESRRSE</sequence>
<evidence type="ECO:0000259" key="1">
    <source>
        <dbReference type="Pfam" id="PF00814"/>
    </source>
</evidence>
<dbReference type="InterPro" id="IPR022496">
    <property type="entry name" value="T6A_TsaB"/>
</dbReference>
<dbReference type="InterPro" id="IPR043129">
    <property type="entry name" value="ATPase_NBD"/>
</dbReference>
<dbReference type="GO" id="GO:0002949">
    <property type="term" value="P:tRNA threonylcarbamoyladenosine modification"/>
    <property type="evidence" value="ECO:0007669"/>
    <property type="project" value="InterPro"/>
</dbReference>
<organism evidence="3 4">
    <name type="scientific">Listeria welshimeri</name>
    <dbReference type="NCBI Taxonomy" id="1643"/>
    <lineage>
        <taxon>Bacteria</taxon>
        <taxon>Bacillati</taxon>
        <taxon>Bacillota</taxon>
        <taxon>Bacilli</taxon>
        <taxon>Bacillales</taxon>
        <taxon>Listeriaceae</taxon>
        <taxon>Listeria</taxon>
    </lineage>
</organism>
<dbReference type="PANTHER" id="PTHR11735:SF11">
    <property type="entry name" value="TRNA THREONYLCARBAMOYLADENOSINE BIOSYNTHESIS PROTEIN TSAB"/>
    <property type="match status" value="1"/>
</dbReference>
<evidence type="ECO:0000313" key="3">
    <source>
        <dbReference type="EMBL" id="MBC1321960.1"/>
    </source>
</evidence>
<keyword evidence="3" id="KW-0808">Transferase</keyword>
<comment type="caution">
    <text evidence="3">The sequence shown here is derived from an EMBL/GenBank/DDBJ whole genome shotgun (WGS) entry which is preliminary data.</text>
</comment>
<dbReference type="NCBIfam" id="TIGR03725">
    <property type="entry name" value="T6A_YeaZ"/>
    <property type="match status" value="1"/>
</dbReference>
<dbReference type="AlphaFoldDB" id="A0A7X0W3Y5"/>
<dbReference type="EMBL" id="JAAROP010000001">
    <property type="protein sequence ID" value="MBC1321960.1"/>
    <property type="molecule type" value="Genomic_DNA"/>
</dbReference>
<gene>
    <name evidence="3" type="primary">tsaB</name>
    <name evidence="2" type="ORF">HB853_00475</name>
    <name evidence="3" type="ORF">HB853_03270</name>
</gene>
<protein>
    <submittedName>
        <fullName evidence="3">tRNA (Adenosine(37)-N6)-threonylcarbamoyltransferase complex dimerization subunit type 1 TsaB</fullName>
    </submittedName>
</protein>
<dbReference type="GO" id="GO:0005829">
    <property type="term" value="C:cytosol"/>
    <property type="evidence" value="ECO:0007669"/>
    <property type="project" value="TreeGrafter"/>
</dbReference>